<dbReference type="InterPro" id="IPR014001">
    <property type="entry name" value="Helicase_ATP-bd"/>
</dbReference>
<dbReference type="InterPro" id="IPR038718">
    <property type="entry name" value="SNF2-like_sf"/>
</dbReference>
<evidence type="ECO:0000259" key="8">
    <source>
        <dbReference type="PROSITE" id="PS51194"/>
    </source>
</evidence>
<keyword evidence="4" id="KW-0067">ATP-binding</keyword>
<dbReference type="PROSITE" id="PS51194">
    <property type="entry name" value="HELICASE_CTER"/>
    <property type="match status" value="1"/>
</dbReference>
<feature type="compositionally biased region" description="Acidic residues" evidence="6">
    <location>
        <begin position="62"/>
        <end position="71"/>
    </location>
</feature>
<dbReference type="Proteomes" id="UP000294933">
    <property type="component" value="Unassembled WGS sequence"/>
</dbReference>
<gene>
    <name evidence="9" type="ORF">BD410DRAFT_836072</name>
</gene>
<dbReference type="InterPro" id="IPR027417">
    <property type="entry name" value="P-loop_NTPase"/>
</dbReference>
<dbReference type="EMBL" id="ML170160">
    <property type="protein sequence ID" value="TDL26985.1"/>
    <property type="molecule type" value="Genomic_DNA"/>
</dbReference>
<organism evidence="9 10">
    <name type="scientific">Rickenella mellea</name>
    <dbReference type="NCBI Taxonomy" id="50990"/>
    <lineage>
        <taxon>Eukaryota</taxon>
        <taxon>Fungi</taxon>
        <taxon>Dikarya</taxon>
        <taxon>Basidiomycota</taxon>
        <taxon>Agaricomycotina</taxon>
        <taxon>Agaricomycetes</taxon>
        <taxon>Hymenochaetales</taxon>
        <taxon>Rickenellaceae</taxon>
        <taxon>Rickenella</taxon>
    </lineage>
</organism>
<dbReference type="SUPFAM" id="SSF52540">
    <property type="entry name" value="P-loop containing nucleoside triphosphate hydrolases"/>
    <property type="match status" value="2"/>
</dbReference>
<dbReference type="InterPro" id="IPR000330">
    <property type="entry name" value="SNF2_N"/>
</dbReference>
<reference evidence="9 10" key="1">
    <citation type="submission" date="2018-06" db="EMBL/GenBank/DDBJ databases">
        <title>A transcriptomic atlas of mushroom development highlights an independent origin of complex multicellularity.</title>
        <authorList>
            <consortium name="DOE Joint Genome Institute"/>
            <person name="Krizsan K."/>
            <person name="Almasi E."/>
            <person name="Merenyi Z."/>
            <person name="Sahu N."/>
            <person name="Viragh M."/>
            <person name="Koszo T."/>
            <person name="Mondo S."/>
            <person name="Kiss B."/>
            <person name="Balint B."/>
            <person name="Kues U."/>
            <person name="Barry K."/>
            <person name="Hegedus J.C."/>
            <person name="Henrissat B."/>
            <person name="Johnson J."/>
            <person name="Lipzen A."/>
            <person name="Ohm R."/>
            <person name="Nagy I."/>
            <person name="Pangilinan J."/>
            <person name="Yan J."/>
            <person name="Xiong Y."/>
            <person name="Grigoriev I.V."/>
            <person name="Hibbett D.S."/>
            <person name="Nagy L.G."/>
        </authorList>
    </citation>
    <scope>NUCLEOTIDE SEQUENCE [LARGE SCALE GENOMIC DNA]</scope>
    <source>
        <strain evidence="9 10">SZMC22713</strain>
    </source>
</reference>
<sequence length="884" mass="100278">MNTKGISSSLAKKRLRTENTPGSSSTEPETDEQPAAPTQKIRQSQKKQIAITAAPEHKDEPDSATESESDSEFLPNNFLNPKPGFVRTSSQKLLGPLVLDKDDGVMVPASINTFLREYQREGVQFFWDHWKEGRGGILGDDMGLGKTIQVISFLSAIMLKHGDERDIDRRRLHVSRLQDNRTWKEQKTLPPANEKWPTSLIVAPSTVVHNWEREFQVWGYFDVGMYTGLPEERREVLNDFKLGRLDVVLTSFDTARRDINLLDELPWSCIFVDEAHKVKNPHSKITSAFNQFKCQVRFGLTGTAIQNSYLELWTILDWSNPRSLGSLKQWKGYVMKPLVTGQSSSATPEEKAKGKIVALALRDKILPKVFLRRTKDIIRAQLPTKTDEVVFCPLTPKQIQVYKRILGTEDVENIARKDDICECGSGKRRSKCHHPFIGGHVFQYMSILIKISNHLGLILPSPSDTEDQTRRNRELSEIGFRGEPIPKYGPSMLLPQYCGKWDVLNKLLSEWRKDPTNKVLIFTKSVKLLDMLEYHLNTHNYEFCKLDGSTKQSDRMPMIDKFNNDPEVYIFLISTLAGGTGLNLTGANKVVIFDPNWNPAHDLQAMDRAYRFGQTRDVHVYRLLGAGSIEELIYGRQVYKQQQMKIGYEASNQTRYFSGVQGDSSRQGELFGLKNIFKLHEDTLATKMAIEKANMAEFDWALAHMKGKGSSRKKGAADDDSAAIIEATGKVAKEEADLRGLAALMFDDDVPCVETAEMTSDEIQQILGGGAIKYRHLNDNIIRPSKVEEESWRAEMKERKRKAKRSKRERSESAERQWPPRRRHHKAPVSPNSKLKLRQKVLIKSGMVKTPEELPAFATKFASLAYEEQQKILGDIDQLATGAA</sequence>
<accession>A0A4Y7QHS4</accession>
<dbReference type="PANTHER" id="PTHR45629">
    <property type="entry name" value="SNF2/RAD54 FAMILY MEMBER"/>
    <property type="match status" value="1"/>
</dbReference>
<dbReference type="PANTHER" id="PTHR45629:SF7">
    <property type="entry name" value="DNA EXCISION REPAIR PROTEIN ERCC-6-RELATED"/>
    <property type="match status" value="1"/>
</dbReference>
<evidence type="ECO:0000256" key="2">
    <source>
        <dbReference type="ARBA" id="ARBA00022741"/>
    </source>
</evidence>
<dbReference type="Pfam" id="PF00271">
    <property type="entry name" value="Helicase_C"/>
    <property type="match status" value="1"/>
</dbReference>
<evidence type="ECO:0000313" key="9">
    <source>
        <dbReference type="EMBL" id="TDL26985.1"/>
    </source>
</evidence>
<keyword evidence="2" id="KW-0547">Nucleotide-binding</keyword>
<dbReference type="PROSITE" id="PS51192">
    <property type="entry name" value="HELICASE_ATP_BIND_1"/>
    <property type="match status" value="1"/>
</dbReference>
<dbReference type="AlphaFoldDB" id="A0A4Y7QHS4"/>
<dbReference type="InterPro" id="IPR050496">
    <property type="entry name" value="SNF2_RAD54_helicase_repair"/>
</dbReference>
<feature type="compositionally biased region" description="Basic and acidic residues" evidence="6">
    <location>
        <begin position="788"/>
        <end position="798"/>
    </location>
</feature>
<dbReference type="GO" id="GO:0005524">
    <property type="term" value="F:ATP binding"/>
    <property type="evidence" value="ECO:0007669"/>
    <property type="project" value="InterPro"/>
</dbReference>
<evidence type="ECO:0000256" key="3">
    <source>
        <dbReference type="ARBA" id="ARBA00022801"/>
    </source>
</evidence>
<evidence type="ECO:0000256" key="1">
    <source>
        <dbReference type="ARBA" id="ARBA00004123"/>
    </source>
</evidence>
<dbReference type="STRING" id="50990.A0A4Y7QHS4"/>
<evidence type="ECO:0000256" key="6">
    <source>
        <dbReference type="SAM" id="MobiDB-lite"/>
    </source>
</evidence>
<dbReference type="SMART" id="SM00487">
    <property type="entry name" value="DEXDc"/>
    <property type="match status" value="1"/>
</dbReference>
<feature type="compositionally biased region" description="Basic residues" evidence="6">
    <location>
        <begin position="799"/>
        <end position="808"/>
    </location>
</feature>
<evidence type="ECO:0000313" key="10">
    <source>
        <dbReference type="Proteomes" id="UP000294933"/>
    </source>
</evidence>
<dbReference type="Pfam" id="PF00176">
    <property type="entry name" value="SNF2-rel_dom"/>
    <property type="match status" value="1"/>
</dbReference>
<dbReference type="InterPro" id="IPR049730">
    <property type="entry name" value="SNF2/RAD54-like_C"/>
</dbReference>
<evidence type="ECO:0000259" key="7">
    <source>
        <dbReference type="PROSITE" id="PS51192"/>
    </source>
</evidence>
<dbReference type="GO" id="GO:0016787">
    <property type="term" value="F:hydrolase activity"/>
    <property type="evidence" value="ECO:0007669"/>
    <property type="project" value="UniProtKB-KW"/>
</dbReference>
<feature type="domain" description="Helicase C-terminal" evidence="8">
    <location>
        <begin position="503"/>
        <end position="658"/>
    </location>
</feature>
<dbReference type="GO" id="GO:0005634">
    <property type="term" value="C:nucleus"/>
    <property type="evidence" value="ECO:0007669"/>
    <property type="project" value="UniProtKB-SubCell"/>
</dbReference>
<protein>
    <submittedName>
        <fullName evidence="9">Uncharacterized protein</fullName>
    </submittedName>
</protein>
<proteinExistence type="predicted"/>
<keyword evidence="10" id="KW-1185">Reference proteome</keyword>
<feature type="region of interest" description="Disordered" evidence="6">
    <location>
        <begin position="1"/>
        <end position="82"/>
    </location>
</feature>
<dbReference type="FunFam" id="3.40.50.10810:FF:000019">
    <property type="entry name" value="DNA excision repair protein ERCC-6-like 2 isoform X1"/>
    <property type="match status" value="1"/>
</dbReference>
<dbReference type="VEuPathDB" id="FungiDB:BD410DRAFT_836072"/>
<dbReference type="InterPro" id="IPR001650">
    <property type="entry name" value="Helicase_C-like"/>
</dbReference>
<evidence type="ECO:0000256" key="5">
    <source>
        <dbReference type="ARBA" id="ARBA00023242"/>
    </source>
</evidence>
<comment type="subcellular location">
    <subcellularLocation>
        <location evidence="1">Nucleus</location>
    </subcellularLocation>
</comment>
<keyword evidence="3" id="KW-0378">Hydrolase</keyword>
<dbReference type="CDD" id="cd18793">
    <property type="entry name" value="SF2_C_SNF"/>
    <property type="match status" value="1"/>
</dbReference>
<feature type="region of interest" description="Disordered" evidence="6">
    <location>
        <begin position="788"/>
        <end position="836"/>
    </location>
</feature>
<dbReference type="Gene3D" id="3.40.50.10810">
    <property type="entry name" value="Tandem AAA-ATPase domain"/>
    <property type="match status" value="1"/>
</dbReference>
<dbReference type="Gene3D" id="3.40.50.300">
    <property type="entry name" value="P-loop containing nucleotide triphosphate hydrolases"/>
    <property type="match status" value="1"/>
</dbReference>
<dbReference type="OrthoDB" id="413460at2759"/>
<name>A0A4Y7QHS4_9AGAM</name>
<evidence type="ECO:0000256" key="4">
    <source>
        <dbReference type="ARBA" id="ARBA00022840"/>
    </source>
</evidence>
<feature type="domain" description="Helicase ATP-binding" evidence="7">
    <location>
        <begin position="127"/>
        <end position="322"/>
    </location>
</feature>
<feature type="compositionally biased region" description="Polar residues" evidence="6">
    <location>
        <begin position="18"/>
        <end position="27"/>
    </location>
</feature>
<keyword evidence="5" id="KW-0539">Nucleus</keyword>
<dbReference type="SMART" id="SM00490">
    <property type="entry name" value="HELICc"/>
    <property type="match status" value="1"/>
</dbReference>
<feature type="compositionally biased region" description="Polar residues" evidence="6">
    <location>
        <begin position="1"/>
        <end position="10"/>
    </location>
</feature>